<evidence type="ECO:0000313" key="5">
    <source>
        <dbReference type="Proteomes" id="UP000218418"/>
    </source>
</evidence>
<feature type="domain" description="Peptidase M16 N-terminal" evidence="2">
    <location>
        <begin position="93"/>
        <end position="206"/>
    </location>
</feature>
<dbReference type="InterPro" id="IPR011249">
    <property type="entry name" value="Metalloenz_LuxS/M16"/>
</dbReference>
<dbReference type="PANTHER" id="PTHR11851">
    <property type="entry name" value="METALLOPROTEASE"/>
    <property type="match status" value="1"/>
</dbReference>
<keyword evidence="5" id="KW-1185">Reference proteome</keyword>
<evidence type="ECO:0000259" key="2">
    <source>
        <dbReference type="Pfam" id="PF00675"/>
    </source>
</evidence>
<gene>
    <name evidence="4" type="ORF">NIES267_63810</name>
</gene>
<dbReference type="GO" id="GO:0046872">
    <property type="term" value="F:metal ion binding"/>
    <property type="evidence" value="ECO:0007669"/>
    <property type="project" value="InterPro"/>
</dbReference>
<dbReference type="Proteomes" id="UP000218418">
    <property type="component" value="Chromosome"/>
</dbReference>
<evidence type="ECO:0000313" key="4">
    <source>
        <dbReference type="EMBL" id="BAY86870.1"/>
    </source>
</evidence>
<reference evidence="4 5" key="1">
    <citation type="submission" date="2017-06" db="EMBL/GenBank/DDBJ databases">
        <title>Genome sequencing of cyanobaciteial culture collection at National Institute for Environmental Studies (NIES).</title>
        <authorList>
            <person name="Hirose Y."/>
            <person name="Shimura Y."/>
            <person name="Fujisawa T."/>
            <person name="Nakamura Y."/>
            <person name="Kawachi M."/>
        </authorList>
    </citation>
    <scope>NUCLEOTIDE SEQUENCE [LARGE SCALE GENOMIC DNA]</scope>
    <source>
        <strain evidence="4 5">NIES-267</strain>
    </source>
</reference>
<dbReference type="OrthoDB" id="9811314at2"/>
<feature type="signal peptide" evidence="1">
    <location>
        <begin position="1"/>
        <end position="37"/>
    </location>
</feature>
<dbReference type="PANTHER" id="PTHR11851:SF225">
    <property type="entry name" value="NON-PEPTIDASE HOMOLOG YMXG"/>
    <property type="match status" value="1"/>
</dbReference>
<protein>
    <submittedName>
        <fullName evidence="4">Processing proteinase</fullName>
    </submittedName>
</protein>
<keyword evidence="1" id="KW-0732">Signal</keyword>
<evidence type="ECO:0000256" key="1">
    <source>
        <dbReference type="SAM" id="SignalP"/>
    </source>
</evidence>
<proteinExistence type="predicted"/>
<feature type="chain" id="PRO_5012667381" evidence="1">
    <location>
        <begin position="38"/>
        <end position="506"/>
    </location>
</feature>
<dbReference type="EMBL" id="AP018227">
    <property type="protein sequence ID" value="BAY86870.1"/>
    <property type="molecule type" value="Genomic_DNA"/>
</dbReference>
<organism evidence="4 5">
    <name type="scientific">Calothrix parasitica NIES-267</name>
    <dbReference type="NCBI Taxonomy" id="1973488"/>
    <lineage>
        <taxon>Bacteria</taxon>
        <taxon>Bacillati</taxon>
        <taxon>Cyanobacteriota</taxon>
        <taxon>Cyanophyceae</taxon>
        <taxon>Nostocales</taxon>
        <taxon>Calotrichaceae</taxon>
        <taxon>Calothrix</taxon>
    </lineage>
</organism>
<dbReference type="InterPro" id="IPR011765">
    <property type="entry name" value="Pept_M16_N"/>
</dbReference>
<dbReference type="Gene3D" id="3.30.830.10">
    <property type="entry name" value="Metalloenzyme, LuxS/M16 peptidase-like"/>
    <property type="match status" value="2"/>
</dbReference>
<sequence>MKIKRKRYKKKVKRLVYSLLVCLAFVLVNLDFSGAMAQQVTPGKYTPKHYTELEFEPVGEIKLPKYERYQLSNGMIVYLMENRELPLVSGRALIRTGSRFEPSNEVGLAQLTGTVMRSGGTQQHPPEELNQMLEQRAASVETNIGNASGGASFSALSEDAGTVFGLFAEVLRQPAFAENQLELAKTQMKGSIARRNDNPDGIARREFQKLIYGENSPYARIPEYSSLNNISRADLVNFYKKYYHPNNMILGIEGDFDSAKMKALIERTFANWKADPNFKKPALPEVSQAKTGGVFFVNQPQLTQSSVLIGHIGGKFASPDYPELDVMNGVMNGFGGRLFNEVRSRQGLAYSVYGVWSPRFDYPGMFISGGQTRSDATVQFVNAVKKEIKRIQTQPVTAQELAFAKESTLNSFVFNFQDPAQTLSRLMRYEYYGYPKDFLFTYQKQVENTTVEDVQRVAKEHLKLDDLVFLVVGNQTAIKPPLTQLASQVTPIDITIPGTPKPQASQ</sequence>
<dbReference type="InterPro" id="IPR007863">
    <property type="entry name" value="Peptidase_M16_C"/>
</dbReference>
<dbReference type="InterPro" id="IPR050361">
    <property type="entry name" value="MPP/UQCRC_Complex"/>
</dbReference>
<feature type="domain" description="Peptidase M16 C-terminal" evidence="3">
    <location>
        <begin position="229"/>
        <end position="406"/>
    </location>
</feature>
<dbReference type="AlphaFoldDB" id="A0A1Z4M077"/>
<name>A0A1Z4M077_9CYAN</name>
<evidence type="ECO:0000259" key="3">
    <source>
        <dbReference type="Pfam" id="PF05193"/>
    </source>
</evidence>
<dbReference type="SUPFAM" id="SSF63411">
    <property type="entry name" value="LuxS/MPP-like metallohydrolase"/>
    <property type="match status" value="2"/>
</dbReference>
<accession>A0A1Z4M077</accession>
<dbReference type="Pfam" id="PF00675">
    <property type="entry name" value="Peptidase_M16"/>
    <property type="match status" value="1"/>
</dbReference>
<dbReference type="Pfam" id="PF05193">
    <property type="entry name" value="Peptidase_M16_C"/>
    <property type="match status" value="1"/>
</dbReference>